<feature type="region of interest" description="Disordered" evidence="1">
    <location>
        <begin position="1"/>
        <end position="85"/>
    </location>
</feature>
<organism evidence="3 4">
    <name type="scientific">Colletotrichum karsti</name>
    <dbReference type="NCBI Taxonomy" id="1095194"/>
    <lineage>
        <taxon>Eukaryota</taxon>
        <taxon>Fungi</taxon>
        <taxon>Dikarya</taxon>
        <taxon>Ascomycota</taxon>
        <taxon>Pezizomycotina</taxon>
        <taxon>Sordariomycetes</taxon>
        <taxon>Hypocreomycetidae</taxon>
        <taxon>Glomerellales</taxon>
        <taxon>Glomerellaceae</taxon>
        <taxon>Colletotrichum</taxon>
        <taxon>Colletotrichum boninense species complex</taxon>
    </lineage>
</organism>
<dbReference type="InterPro" id="IPR045518">
    <property type="entry name" value="2EXR"/>
</dbReference>
<dbReference type="PANTHER" id="PTHR35910:SF6">
    <property type="entry name" value="2EXR DOMAIN-CONTAINING PROTEIN"/>
    <property type="match status" value="1"/>
</dbReference>
<evidence type="ECO:0000313" key="3">
    <source>
        <dbReference type="EMBL" id="KAF9877186.1"/>
    </source>
</evidence>
<evidence type="ECO:0000259" key="2">
    <source>
        <dbReference type="Pfam" id="PF20150"/>
    </source>
</evidence>
<dbReference type="EMBL" id="JAATWM020000015">
    <property type="protein sequence ID" value="KAF9877186.1"/>
    <property type="molecule type" value="Genomic_DNA"/>
</dbReference>
<feature type="compositionally biased region" description="Low complexity" evidence="1">
    <location>
        <begin position="16"/>
        <end position="26"/>
    </location>
</feature>
<comment type="caution">
    <text evidence="3">The sequence shown here is derived from an EMBL/GenBank/DDBJ whole genome shotgun (WGS) entry which is preliminary data.</text>
</comment>
<dbReference type="Proteomes" id="UP000781932">
    <property type="component" value="Unassembled WGS sequence"/>
</dbReference>
<keyword evidence="4" id="KW-1185">Reference proteome</keyword>
<accession>A0A9P6LLG7</accession>
<dbReference type="RefSeq" id="XP_038746647.1">
    <property type="nucleotide sequence ID" value="XM_038888171.1"/>
</dbReference>
<name>A0A9P6LLG7_9PEZI</name>
<dbReference type="GeneID" id="62161245"/>
<feature type="compositionally biased region" description="Low complexity" evidence="1">
    <location>
        <begin position="67"/>
        <end position="76"/>
    </location>
</feature>
<dbReference type="PANTHER" id="PTHR35910">
    <property type="entry name" value="2EXR DOMAIN-CONTAINING PROTEIN"/>
    <property type="match status" value="1"/>
</dbReference>
<evidence type="ECO:0000313" key="4">
    <source>
        <dbReference type="Proteomes" id="UP000781932"/>
    </source>
</evidence>
<dbReference type="Pfam" id="PF20150">
    <property type="entry name" value="2EXR"/>
    <property type="match status" value="1"/>
</dbReference>
<feature type="domain" description="2EXR" evidence="2">
    <location>
        <begin position="140"/>
        <end position="254"/>
    </location>
</feature>
<gene>
    <name evidence="3" type="ORF">CkaCkLH20_05452</name>
</gene>
<proteinExistence type="predicted"/>
<evidence type="ECO:0000256" key="1">
    <source>
        <dbReference type="SAM" id="MobiDB-lite"/>
    </source>
</evidence>
<dbReference type="AlphaFoldDB" id="A0A9P6LLG7"/>
<sequence length="440" mass="48363">MQPTPDNFDETGLPGSNPASSSASPSHRPIDLALPSPRPSYSSQDEDDREAGGVTEHDEHGSHRTQPAAAIPASSAPREKPPTPWKALKACRGFDLRTWVSALGSEPTTAIASPSSSPSPVLFPLSTAATHSCARRDATFHRFPDLPYELRSKIWRMHLAWPRIVVIRGVMDCSSGVEASGNELGNVACNAHWYCENRSPVLFRVCAESRGEALSFFRIHLPMRSPDPDRHGFPYLNQRNPAWDRIYINPDWDLVLYQGASRTLTMPILASDLLAYDPKGKGVAHYGSNDWPRSIWQVNPDPGFGMATLNESFAFLKSFVLCTRSTSDMARPLGEGYIHAVTGEIGQAGMRMVDWAAHSRMLMRTPGNSMIRKALAIGKEVDRSVVDDLVTVEMTTRIRNTSLANTLSSSTTGWVLQLAWQPPNRTISHVMHLTTGPLAA</sequence>
<dbReference type="OrthoDB" id="3469466at2759"/>
<reference evidence="3" key="1">
    <citation type="submission" date="2020-03" db="EMBL/GenBank/DDBJ databases">
        <authorList>
            <person name="He L."/>
        </authorList>
    </citation>
    <scope>NUCLEOTIDE SEQUENCE</scope>
    <source>
        <strain evidence="3">CkLH20</strain>
    </source>
</reference>
<protein>
    <submittedName>
        <fullName evidence="3">Pectinesterase</fullName>
    </submittedName>
</protein>
<reference evidence="3" key="2">
    <citation type="submission" date="2020-11" db="EMBL/GenBank/DDBJ databases">
        <title>Whole genome sequencing of Colletotrichum sp.</title>
        <authorList>
            <person name="Li H."/>
        </authorList>
    </citation>
    <scope>NUCLEOTIDE SEQUENCE</scope>
    <source>
        <strain evidence="3">CkLH20</strain>
    </source>
</reference>